<sequence>MPTLYQRWLFALFSDRFNYFKAHFYWYIFLALALGSVLFLLERSNPLSNSTWLDSVFHVTSGLCETGLTVDNFSAFRLSSQVVVILAVQLGSPVMMSVMPLCIRRWCIMVKHSAKERARAMMEREREREAERAEDAASEIEREKERQRGGEDDNGVVSSPPSPYETSRPGGASRYEYMSHPPDGEGGRGGESYAEWQRERMHEIAMARRWHKERERERDLWTISGMVRRIRASVSSFPSLSISVSGTESHLLASSSSIQLQSVQS</sequence>
<evidence type="ECO:0000256" key="1">
    <source>
        <dbReference type="SAM" id="MobiDB-lite"/>
    </source>
</evidence>
<keyword evidence="4" id="KW-1185">Reference proteome</keyword>
<dbReference type="GO" id="GO:0008324">
    <property type="term" value="F:monoatomic cation transmembrane transporter activity"/>
    <property type="evidence" value="ECO:0007669"/>
    <property type="project" value="TreeGrafter"/>
</dbReference>
<reference evidence="3 4" key="1">
    <citation type="journal article" date="2018" name="PLoS ONE">
        <title>The draft genome of Kipferlia bialata reveals reductive genome evolution in fornicate parasites.</title>
        <authorList>
            <person name="Tanifuji G."/>
            <person name="Takabayashi S."/>
            <person name="Kume K."/>
            <person name="Takagi M."/>
            <person name="Nakayama T."/>
            <person name="Kamikawa R."/>
            <person name="Inagaki Y."/>
            <person name="Hashimoto T."/>
        </authorList>
    </citation>
    <scope>NUCLEOTIDE SEQUENCE [LARGE SCALE GENOMIC DNA]</scope>
    <source>
        <strain evidence="3">NY0173</strain>
    </source>
</reference>
<feature type="transmembrane region" description="Helical" evidence="2">
    <location>
        <begin position="24"/>
        <end position="41"/>
    </location>
</feature>
<dbReference type="InterPro" id="IPR051143">
    <property type="entry name" value="TrkH_K-transport"/>
</dbReference>
<dbReference type="PANTHER" id="PTHR31064">
    <property type="entry name" value="POTASSIUM TRANSPORT PROTEIN DDB_G0292412-RELATED"/>
    <property type="match status" value="1"/>
</dbReference>
<gene>
    <name evidence="3" type="ORF">KIPB_000195</name>
</gene>
<dbReference type="EMBL" id="BDIP01000020">
    <property type="protein sequence ID" value="GIQ79541.1"/>
    <property type="molecule type" value="Genomic_DNA"/>
</dbReference>
<keyword evidence="2" id="KW-0472">Membrane</keyword>
<comment type="caution">
    <text evidence="3">The sequence shown here is derived from an EMBL/GenBank/DDBJ whole genome shotgun (WGS) entry which is preliminary data.</text>
</comment>
<evidence type="ECO:0000256" key="2">
    <source>
        <dbReference type="SAM" id="Phobius"/>
    </source>
</evidence>
<feature type="transmembrane region" description="Helical" evidence="2">
    <location>
        <begin position="82"/>
        <end position="103"/>
    </location>
</feature>
<keyword evidence="2" id="KW-1133">Transmembrane helix</keyword>
<feature type="region of interest" description="Disordered" evidence="1">
    <location>
        <begin position="121"/>
        <end position="192"/>
    </location>
</feature>
<dbReference type="GO" id="GO:0005886">
    <property type="term" value="C:plasma membrane"/>
    <property type="evidence" value="ECO:0007669"/>
    <property type="project" value="TreeGrafter"/>
</dbReference>
<organism evidence="3 4">
    <name type="scientific">Kipferlia bialata</name>
    <dbReference type="NCBI Taxonomy" id="797122"/>
    <lineage>
        <taxon>Eukaryota</taxon>
        <taxon>Metamonada</taxon>
        <taxon>Carpediemonas-like organisms</taxon>
        <taxon>Kipferlia</taxon>
    </lineage>
</organism>
<dbReference type="OrthoDB" id="9999863at2759"/>
<evidence type="ECO:0000313" key="4">
    <source>
        <dbReference type="Proteomes" id="UP000265618"/>
    </source>
</evidence>
<evidence type="ECO:0000313" key="3">
    <source>
        <dbReference type="EMBL" id="GIQ79541.1"/>
    </source>
</evidence>
<protein>
    <submittedName>
        <fullName evidence="3">Uncharacterized protein</fullName>
    </submittedName>
</protein>
<dbReference type="PANTHER" id="PTHR31064:SF30">
    <property type="entry name" value="HIGH-AFFINITY POTASSIUM TRANSPORT PROTEIN-RELATED"/>
    <property type="match status" value="1"/>
</dbReference>
<proteinExistence type="predicted"/>
<feature type="compositionally biased region" description="Basic and acidic residues" evidence="1">
    <location>
        <begin position="121"/>
        <end position="151"/>
    </location>
</feature>
<name>A0A9K3GES4_9EUKA</name>
<accession>A0A9K3GES4</accession>
<dbReference type="AlphaFoldDB" id="A0A9K3GES4"/>
<dbReference type="Proteomes" id="UP000265618">
    <property type="component" value="Unassembled WGS sequence"/>
</dbReference>
<keyword evidence="2" id="KW-0812">Transmembrane</keyword>